<reference evidence="2" key="1">
    <citation type="submission" date="2020-06" db="EMBL/GenBank/DDBJ databases">
        <authorList>
            <person name="Li T."/>
            <person name="Hu X."/>
            <person name="Zhang T."/>
            <person name="Song X."/>
            <person name="Zhang H."/>
            <person name="Dai N."/>
            <person name="Sheng W."/>
            <person name="Hou X."/>
            <person name="Wei L."/>
        </authorList>
    </citation>
    <scope>NUCLEOTIDE SEQUENCE</scope>
    <source>
        <strain evidence="2">K16</strain>
        <tissue evidence="2">Leaf</tissue>
    </source>
</reference>
<dbReference type="AlphaFoldDB" id="A0AAE1T5N7"/>
<gene>
    <name evidence="2" type="ORF">Sango_2853400</name>
</gene>
<comment type="caution">
    <text evidence="2">The sequence shown here is derived from an EMBL/GenBank/DDBJ whole genome shotgun (WGS) entry which is preliminary data.</text>
</comment>
<dbReference type="PANTHER" id="PTHR37259">
    <property type="entry name" value="OS07G0474300 PROTEIN"/>
    <property type="match status" value="1"/>
</dbReference>
<sequence length="305" mass="34151">MKMAMKLELELELDRSSASASSSSSVLHILRARARAQTIRARRARARARALKIIIELELEPTKNGQTRLELDSLPALVITIMMLRSNGKPPLARSPIRLRPRRKPLQPTATNTTHTPPGISFSKIHGRKHVELSTSSLTKSQLPNRNWDVENSGLRPEYHTISCELRALAKMVQQELGNKDETTFDGGVLGAQRSPLFERGRFYDEYSARRNERLKRKKGEMEKKPGYDLGVRVESAMKVGGRRKASVAAATPMADRREAPTPRYSLRSGARKENKKPPVMPMAISSSVGVVSERKVGVRSIRKK</sequence>
<evidence type="ECO:0000256" key="1">
    <source>
        <dbReference type="SAM" id="MobiDB-lite"/>
    </source>
</evidence>
<evidence type="ECO:0000313" key="2">
    <source>
        <dbReference type="EMBL" id="KAK4382633.1"/>
    </source>
</evidence>
<accession>A0AAE1T5N7</accession>
<name>A0AAE1T5N7_9LAMI</name>
<reference evidence="2" key="2">
    <citation type="journal article" date="2024" name="Plant">
        <title>Genomic evolution and insights into agronomic trait innovations of Sesamum species.</title>
        <authorList>
            <person name="Miao H."/>
            <person name="Wang L."/>
            <person name="Qu L."/>
            <person name="Liu H."/>
            <person name="Sun Y."/>
            <person name="Le M."/>
            <person name="Wang Q."/>
            <person name="Wei S."/>
            <person name="Zheng Y."/>
            <person name="Lin W."/>
            <person name="Duan Y."/>
            <person name="Cao H."/>
            <person name="Xiong S."/>
            <person name="Wang X."/>
            <person name="Wei L."/>
            <person name="Li C."/>
            <person name="Ma Q."/>
            <person name="Ju M."/>
            <person name="Zhao R."/>
            <person name="Li G."/>
            <person name="Mu C."/>
            <person name="Tian Q."/>
            <person name="Mei H."/>
            <person name="Zhang T."/>
            <person name="Gao T."/>
            <person name="Zhang H."/>
        </authorList>
    </citation>
    <scope>NUCLEOTIDE SEQUENCE</scope>
    <source>
        <strain evidence="2">K16</strain>
    </source>
</reference>
<feature type="region of interest" description="Disordered" evidence="1">
    <location>
        <begin position="248"/>
        <end position="287"/>
    </location>
</feature>
<proteinExistence type="predicted"/>
<dbReference type="PANTHER" id="PTHR37259:SF2">
    <property type="entry name" value="OS07G0474300 PROTEIN"/>
    <property type="match status" value="1"/>
</dbReference>
<feature type="region of interest" description="Disordered" evidence="1">
    <location>
        <begin position="102"/>
        <end position="121"/>
    </location>
</feature>
<dbReference type="Proteomes" id="UP001289374">
    <property type="component" value="Unassembled WGS sequence"/>
</dbReference>
<keyword evidence="3" id="KW-1185">Reference proteome</keyword>
<dbReference type="EMBL" id="JACGWL010000665">
    <property type="protein sequence ID" value="KAK4382633.1"/>
    <property type="molecule type" value="Genomic_DNA"/>
</dbReference>
<protein>
    <submittedName>
        <fullName evidence="2">Uncharacterized protein</fullName>
    </submittedName>
</protein>
<organism evidence="2 3">
    <name type="scientific">Sesamum angolense</name>
    <dbReference type="NCBI Taxonomy" id="2727404"/>
    <lineage>
        <taxon>Eukaryota</taxon>
        <taxon>Viridiplantae</taxon>
        <taxon>Streptophyta</taxon>
        <taxon>Embryophyta</taxon>
        <taxon>Tracheophyta</taxon>
        <taxon>Spermatophyta</taxon>
        <taxon>Magnoliopsida</taxon>
        <taxon>eudicotyledons</taxon>
        <taxon>Gunneridae</taxon>
        <taxon>Pentapetalae</taxon>
        <taxon>asterids</taxon>
        <taxon>lamiids</taxon>
        <taxon>Lamiales</taxon>
        <taxon>Pedaliaceae</taxon>
        <taxon>Sesamum</taxon>
    </lineage>
</organism>
<evidence type="ECO:0000313" key="3">
    <source>
        <dbReference type="Proteomes" id="UP001289374"/>
    </source>
</evidence>